<name>A0A8J6JND2_9FIRM</name>
<feature type="domain" description="VWFA" evidence="2">
    <location>
        <begin position="168"/>
        <end position="346"/>
    </location>
</feature>
<proteinExistence type="predicted"/>
<gene>
    <name evidence="3" type="ORF">H8S62_15730</name>
</gene>
<accession>A0A8J6JND2</accession>
<dbReference type="SUPFAM" id="SSF53300">
    <property type="entry name" value="vWA-like"/>
    <property type="match status" value="1"/>
</dbReference>
<dbReference type="RefSeq" id="WP_186920230.1">
    <property type="nucleotide sequence ID" value="NZ_JACOPQ010000015.1"/>
</dbReference>
<dbReference type="PANTHER" id="PTHR10579:SF43">
    <property type="entry name" value="ZINC FINGER (C3HC4-TYPE RING FINGER) FAMILY PROTEIN"/>
    <property type="match status" value="1"/>
</dbReference>
<dbReference type="Pfam" id="PF12450">
    <property type="entry name" value="vWF_A"/>
    <property type="match status" value="1"/>
</dbReference>
<dbReference type="CDD" id="cd01465">
    <property type="entry name" value="vWA_subgroup"/>
    <property type="match status" value="1"/>
</dbReference>
<dbReference type="Proteomes" id="UP000607645">
    <property type="component" value="Unassembled WGS sequence"/>
</dbReference>
<keyword evidence="1" id="KW-0732">Signal</keyword>
<evidence type="ECO:0000313" key="3">
    <source>
        <dbReference type="EMBL" id="MBC5738462.1"/>
    </source>
</evidence>
<dbReference type="InterPro" id="IPR036465">
    <property type="entry name" value="vWFA_dom_sf"/>
</dbReference>
<feature type="signal peptide" evidence="1">
    <location>
        <begin position="1"/>
        <end position="30"/>
    </location>
</feature>
<dbReference type="InterPro" id="IPR021908">
    <property type="entry name" value="YfbK_C"/>
</dbReference>
<feature type="chain" id="PRO_5035296375" evidence="1">
    <location>
        <begin position="31"/>
        <end position="522"/>
    </location>
</feature>
<dbReference type="InterPro" id="IPR002035">
    <property type="entry name" value="VWF_A"/>
</dbReference>
<dbReference type="Gene3D" id="3.40.50.410">
    <property type="entry name" value="von Willebrand factor, type A domain"/>
    <property type="match status" value="1"/>
</dbReference>
<sequence>MKRKYSALLLTAALLLSAAGCSGGGSTADAAPSAYSGTAPVAPEAWGGGYTEPFEGVDWNTEEYGYIRENSFLAVSASPLSTFAADVDTASYANLRRLLNQGAQVPADAVRIEELVNYFHYDYPAPEAGEPFSVTGELFPCPWNPDARLLRLGLQAAQPDWDAMPPSNLVFLIDVSGSMNDDDKLPLVKQAFGLLTENLRAGDLVSIVTYAASDRVVLDGATGDEGAVIRSAIEDLTAGGSTAGAKGITTAYELARRHFIPGGNNRVILATDGDLNVGVTSEGELARLVEEEKESGVFLSVMGFGSGNLKDNKLEALADHGDGNYAYIDSALEARRVLVEEMGGTLFTVAKDVKLQVEFNPGRVKGYRLIGYENRLMAAEDFADDARDGGEIGAGHRVTVLYELAMADSPMDIPGSDLSYQAASPTGSGDYFTLSVRYKAPDGEKSTLLEYPMGEEIAVETPSEDSAFAAGVAEFGMLLRDSQYKGTASYGGIVGRLSRLPGVAEDGYKAEFLELVRGRLEQ</sequence>
<dbReference type="Pfam" id="PF12034">
    <property type="entry name" value="YfbK_C"/>
    <property type="match status" value="1"/>
</dbReference>
<evidence type="ECO:0000259" key="2">
    <source>
        <dbReference type="PROSITE" id="PS50234"/>
    </source>
</evidence>
<dbReference type="PROSITE" id="PS50234">
    <property type="entry name" value="VWFA"/>
    <property type="match status" value="1"/>
</dbReference>
<comment type="caution">
    <text evidence="3">The sequence shown here is derived from an EMBL/GenBank/DDBJ whole genome shotgun (WGS) entry which is preliminary data.</text>
</comment>
<dbReference type="InterPro" id="IPR051266">
    <property type="entry name" value="CLCR"/>
</dbReference>
<dbReference type="PROSITE" id="PS51257">
    <property type="entry name" value="PROKAR_LIPOPROTEIN"/>
    <property type="match status" value="1"/>
</dbReference>
<evidence type="ECO:0000313" key="4">
    <source>
        <dbReference type="Proteomes" id="UP000607645"/>
    </source>
</evidence>
<protein>
    <submittedName>
        <fullName evidence="3">VWA domain-containing protein</fullName>
    </submittedName>
</protein>
<dbReference type="SMART" id="SM00327">
    <property type="entry name" value="VWA"/>
    <property type="match status" value="1"/>
</dbReference>
<reference evidence="3" key="1">
    <citation type="submission" date="2020-08" db="EMBL/GenBank/DDBJ databases">
        <title>Genome public.</title>
        <authorList>
            <person name="Liu C."/>
            <person name="Sun Q."/>
        </authorList>
    </citation>
    <scope>NUCLEOTIDE SEQUENCE</scope>
    <source>
        <strain evidence="3">NSJ-52</strain>
    </source>
</reference>
<dbReference type="Pfam" id="PF00092">
    <property type="entry name" value="VWA"/>
    <property type="match status" value="1"/>
</dbReference>
<organism evidence="3 4">
    <name type="scientific">Lawsonibacter faecis</name>
    <dbReference type="NCBI Taxonomy" id="2763052"/>
    <lineage>
        <taxon>Bacteria</taxon>
        <taxon>Bacillati</taxon>
        <taxon>Bacillota</taxon>
        <taxon>Clostridia</taxon>
        <taxon>Eubacteriales</taxon>
        <taxon>Oscillospiraceae</taxon>
        <taxon>Lawsonibacter</taxon>
    </lineage>
</organism>
<dbReference type="InterPro" id="IPR022156">
    <property type="entry name" value="Uncharacterised_YfbK_N"/>
</dbReference>
<dbReference type="AlphaFoldDB" id="A0A8J6JND2"/>
<keyword evidence="4" id="KW-1185">Reference proteome</keyword>
<evidence type="ECO:0000256" key="1">
    <source>
        <dbReference type="SAM" id="SignalP"/>
    </source>
</evidence>
<dbReference type="EMBL" id="JACOPQ010000015">
    <property type="protein sequence ID" value="MBC5738462.1"/>
    <property type="molecule type" value="Genomic_DNA"/>
</dbReference>
<dbReference type="PANTHER" id="PTHR10579">
    <property type="entry name" value="CALCIUM-ACTIVATED CHLORIDE CHANNEL REGULATOR"/>
    <property type="match status" value="1"/>
</dbReference>